<protein>
    <submittedName>
        <fullName evidence="1">Uncharacterized protein</fullName>
    </submittedName>
</protein>
<organism evidence="1">
    <name type="scientific">Arundo donax</name>
    <name type="common">Giant reed</name>
    <name type="synonym">Donax arundinaceus</name>
    <dbReference type="NCBI Taxonomy" id="35708"/>
    <lineage>
        <taxon>Eukaryota</taxon>
        <taxon>Viridiplantae</taxon>
        <taxon>Streptophyta</taxon>
        <taxon>Embryophyta</taxon>
        <taxon>Tracheophyta</taxon>
        <taxon>Spermatophyta</taxon>
        <taxon>Magnoliopsida</taxon>
        <taxon>Liliopsida</taxon>
        <taxon>Poales</taxon>
        <taxon>Poaceae</taxon>
        <taxon>PACMAD clade</taxon>
        <taxon>Arundinoideae</taxon>
        <taxon>Arundineae</taxon>
        <taxon>Arundo</taxon>
    </lineage>
</organism>
<dbReference type="EMBL" id="GBRH01224051">
    <property type="protein sequence ID" value="JAD73844.1"/>
    <property type="molecule type" value="Transcribed_RNA"/>
</dbReference>
<name>A0A0A9CC02_ARUDO</name>
<sequence>MMRQTRKMVLLYKSVCYVRSLCQLSFYEQLILVMST</sequence>
<dbReference type="AlphaFoldDB" id="A0A0A9CC02"/>
<accession>A0A0A9CC02</accession>
<evidence type="ECO:0000313" key="1">
    <source>
        <dbReference type="EMBL" id="JAD73844.1"/>
    </source>
</evidence>
<reference evidence="1" key="1">
    <citation type="submission" date="2014-09" db="EMBL/GenBank/DDBJ databases">
        <authorList>
            <person name="Magalhaes I.L.F."/>
            <person name="Oliveira U."/>
            <person name="Santos F.R."/>
            <person name="Vidigal T.H.D.A."/>
            <person name="Brescovit A.D."/>
            <person name="Santos A.J."/>
        </authorList>
    </citation>
    <scope>NUCLEOTIDE SEQUENCE</scope>
    <source>
        <tissue evidence="1">Shoot tissue taken approximately 20 cm above the soil surface</tissue>
    </source>
</reference>
<reference evidence="1" key="2">
    <citation type="journal article" date="2015" name="Data Brief">
        <title>Shoot transcriptome of the giant reed, Arundo donax.</title>
        <authorList>
            <person name="Barrero R.A."/>
            <person name="Guerrero F.D."/>
            <person name="Moolhuijzen P."/>
            <person name="Goolsby J.A."/>
            <person name="Tidwell J."/>
            <person name="Bellgard S.E."/>
            <person name="Bellgard M.I."/>
        </authorList>
    </citation>
    <scope>NUCLEOTIDE SEQUENCE</scope>
    <source>
        <tissue evidence="1">Shoot tissue taken approximately 20 cm above the soil surface</tissue>
    </source>
</reference>
<proteinExistence type="predicted"/>